<evidence type="ECO:0000313" key="1">
    <source>
        <dbReference type="EMBL" id="JAE10403.1"/>
    </source>
</evidence>
<organism evidence="1">
    <name type="scientific">Arundo donax</name>
    <name type="common">Giant reed</name>
    <name type="synonym">Donax arundinaceus</name>
    <dbReference type="NCBI Taxonomy" id="35708"/>
    <lineage>
        <taxon>Eukaryota</taxon>
        <taxon>Viridiplantae</taxon>
        <taxon>Streptophyta</taxon>
        <taxon>Embryophyta</taxon>
        <taxon>Tracheophyta</taxon>
        <taxon>Spermatophyta</taxon>
        <taxon>Magnoliopsida</taxon>
        <taxon>Liliopsida</taxon>
        <taxon>Poales</taxon>
        <taxon>Poaceae</taxon>
        <taxon>PACMAD clade</taxon>
        <taxon>Arundinoideae</taxon>
        <taxon>Arundineae</taxon>
        <taxon>Arundo</taxon>
    </lineage>
</organism>
<name>A0A0A9FQ28_ARUDO</name>
<proteinExistence type="predicted"/>
<protein>
    <submittedName>
        <fullName evidence="1">Uncharacterized protein</fullName>
    </submittedName>
</protein>
<dbReference type="AlphaFoldDB" id="A0A0A9FQ28"/>
<accession>A0A0A9FQ28</accession>
<reference evidence="1" key="1">
    <citation type="submission" date="2014-09" db="EMBL/GenBank/DDBJ databases">
        <authorList>
            <person name="Magalhaes I.L.F."/>
            <person name="Oliveira U."/>
            <person name="Santos F.R."/>
            <person name="Vidigal T.H.D.A."/>
            <person name="Brescovit A.D."/>
            <person name="Santos A.J."/>
        </authorList>
    </citation>
    <scope>NUCLEOTIDE SEQUENCE</scope>
    <source>
        <tissue evidence="1">Shoot tissue taken approximately 20 cm above the soil surface</tissue>
    </source>
</reference>
<sequence length="63" mass="7517">MFRGHICITNTTRLLTYSKVLFTTLVQIHSTQCSYLTFPLVMHMSYIIVSYMKTWSHIFYFSN</sequence>
<reference evidence="1" key="2">
    <citation type="journal article" date="2015" name="Data Brief">
        <title>Shoot transcriptome of the giant reed, Arundo donax.</title>
        <authorList>
            <person name="Barrero R.A."/>
            <person name="Guerrero F.D."/>
            <person name="Moolhuijzen P."/>
            <person name="Goolsby J.A."/>
            <person name="Tidwell J."/>
            <person name="Bellgard S.E."/>
            <person name="Bellgard M.I."/>
        </authorList>
    </citation>
    <scope>NUCLEOTIDE SEQUENCE</scope>
    <source>
        <tissue evidence="1">Shoot tissue taken approximately 20 cm above the soil surface</tissue>
    </source>
</reference>
<dbReference type="EMBL" id="GBRH01187493">
    <property type="protein sequence ID" value="JAE10403.1"/>
    <property type="molecule type" value="Transcribed_RNA"/>
</dbReference>